<proteinExistence type="predicted"/>
<organism evidence="4 5">
    <name type="scientific">Zea mays</name>
    <name type="common">Maize</name>
    <dbReference type="NCBI Taxonomy" id="4577"/>
    <lineage>
        <taxon>Eukaryota</taxon>
        <taxon>Viridiplantae</taxon>
        <taxon>Streptophyta</taxon>
        <taxon>Embryophyta</taxon>
        <taxon>Tracheophyta</taxon>
        <taxon>Spermatophyta</taxon>
        <taxon>Magnoliopsida</taxon>
        <taxon>Liliopsida</taxon>
        <taxon>Poales</taxon>
        <taxon>Poaceae</taxon>
        <taxon>PACMAD clade</taxon>
        <taxon>Panicoideae</taxon>
        <taxon>Andropogonodae</taxon>
        <taxon>Andropogoneae</taxon>
        <taxon>Tripsacinae</taxon>
        <taxon>Zea</taxon>
    </lineage>
</organism>
<keyword evidence="2" id="KW-0677">Repeat</keyword>
<dbReference type="PROSITE" id="PS50082">
    <property type="entry name" value="WD_REPEATS_2"/>
    <property type="match status" value="1"/>
</dbReference>
<reference evidence="5" key="1">
    <citation type="journal article" date="2009" name="Science">
        <title>The B73 maize genome: complexity, diversity, and dynamics.</title>
        <authorList>
            <person name="Schnable P.S."/>
            <person name="Ware D."/>
            <person name="Fulton R.S."/>
            <person name="Stein J.C."/>
            <person name="Wei F."/>
            <person name="Pasternak S."/>
            <person name="Liang C."/>
            <person name="Zhang J."/>
            <person name="Fulton L."/>
            <person name="Graves T.A."/>
            <person name="Minx P."/>
            <person name="Reily A.D."/>
            <person name="Courtney L."/>
            <person name="Kruchowski S.S."/>
            <person name="Tomlinson C."/>
            <person name="Strong C."/>
            <person name="Delehaunty K."/>
            <person name="Fronick C."/>
            <person name="Courtney B."/>
            <person name="Rock S.M."/>
            <person name="Belter E."/>
            <person name="Du F."/>
            <person name="Kim K."/>
            <person name="Abbott R.M."/>
            <person name="Cotton M."/>
            <person name="Levy A."/>
            <person name="Marchetto P."/>
            <person name="Ochoa K."/>
            <person name="Jackson S.M."/>
            <person name="Gillam B."/>
            <person name="Chen W."/>
            <person name="Yan L."/>
            <person name="Higginbotham J."/>
            <person name="Cardenas M."/>
            <person name="Waligorski J."/>
            <person name="Applebaum E."/>
            <person name="Phelps L."/>
            <person name="Falcone J."/>
            <person name="Kanchi K."/>
            <person name="Thane T."/>
            <person name="Scimone A."/>
            <person name="Thane N."/>
            <person name="Henke J."/>
            <person name="Wang T."/>
            <person name="Ruppert J."/>
            <person name="Shah N."/>
            <person name="Rotter K."/>
            <person name="Hodges J."/>
            <person name="Ingenthron E."/>
            <person name="Cordes M."/>
            <person name="Kohlberg S."/>
            <person name="Sgro J."/>
            <person name="Delgado B."/>
            <person name="Mead K."/>
            <person name="Chinwalla A."/>
            <person name="Leonard S."/>
            <person name="Crouse K."/>
            <person name="Collura K."/>
            <person name="Kudrna D."/>
            <person name="Currie J."/>
            <person name="He R."/>
            <person name="Angelova A."/>
            <person name="Rajasekar S."/>
            <person name="Mueller T."/>
            <person name="Lomeli R."/>
            <person name="Scara G."/>
            <person name="Ko A."/>
            <person name="Delaney K."/>
            <person name="Wissotski M."/>
            <person name="Lopez G."/>
            <person name="Campos D."/>
            <person name="Braidotti M."/>
            <person name="Ashley E."/>
            <person name="Golser W."/>
            <person name="Kim H."/>
            <person name="Lee S."/>
            <person name="Lin J."/>
            <person name="Dujmic Z."/>
            <person name="Kim W."/>
            <person name="Talag J."/>
            <person name="Zuccolo A."/>
            <person name="Fan C."/>
            <person name="Sebastian A."/>
            <person name="Kramer M."/>
            <person name="Spiegel L."/>
            <person name="Nascimento L."/>
            <person name="Zutavern T."/>
            <person name="Miller B."/>
            <person name="Ambroise C."/>
            <person name="Muller S."/>
            <person name="Spooner W."/>
            <person name="Narechania A."/>
            <person name="Ren L."/>
            <person name="Wei S."/>
            <person name="Kumari S."/>
            <person name="Faga B."/>
            <person name="Levy M.J."/>
            <person name="McMahan L."/>
            <person name="Van Buren P."/>
            <person name="Vaughn M.W."/>
            <person name="Ying K."/>
            <person name="Yeh C.-T."/>
            <person name="Emrich S.J."/>
            <person name="Jia Y."/>
            <person name="Kalyanaraman A."/>
            <person name="Hsia A.-P."/>
            <person name="Barbazuk W.B."/>
            <person name="Baucom R.S."/>
            <person name="Brutnell T.P."/>
            <person name="Carpita N.C."/>
            <person name="Chaparro C."/>
            <person name="Chia J.-M."/>
            <person name="Deragon J.-M."/>
            <person name="Estill J.C."/>
            <person name="Fu Y."/>
            <person name="Jeddeloh J.A."/>
            <person name="Han Y."/>
            <person name="Lee H."/>
            <person name="Li P."/>
            <person name="Lisch D.R."/>
            <person name="Liu S."/>
            <person name="Liu Z."/>
            <person name="Nagel D.H."/>
            <person name="McCann M.C."/>
            <person name="SanMiguel P."/>
            <person name="Myers A.M."/>
            <person name="Nettleton D."/>
            <person name="Nguyen J."/>
            <person name="Penning B.W."/>
            <person name="Ponnala L."/>
            <person name="Schneider K.L."/>
            <person name="Schwartz D.C."/>
            <person name="Sharma A."/>
            <person name="Soderlund C."/>
            <person name="Springer N.M."/>
            <person name="Sun Q."/>
            <person name="Wang H."/>
            <person name="Waterman M."/>
            <person name="Westerman R."/>
            <person name="Wolfgruber T.K."/>
            <person name="Yang L."/>
            <person name="Yu Y."/>
            <person name="Zhang L."/>
            <person name="Zhou S."/>
            <person name="Zhu Q."/>
            <person name="Bennetzen J.L."/>
            <person name="Dawe R.K."/>
            <person name="Jiang J."/>
            <person name="Jiang N."/>
            <person name="Presting G.G."/>
            <person name="Wessler S.R."/>
            <person name="Aluru S."/>
            <person name="Martienssen R.A."/>
            <person name="Clifton S.W."/>
            <person name="McCombie W.R."/>
            <person name="Wing R.A."/>
            <person name="Wilson R.K."/>
        </authorList>
    </citation>
    <scope>NUCLEOTIDE SEQUENCE [LARGE SCALE GENOMIC DNA]</scope>
    <source>
        <strain evidence="5">cv. B73</strain>
    </source>
</reference>
<dbReference type="InterPro" id="IPR015943">
    <property type="entry name" value="WD40/YVTN_repeat-like_dom_sf"/>
</dbReference>
<evidence type="ECO:0000313" key="4">
    <source>
        <dbReference type="EnsemblPlants" id="Zm00001eb221950_P001"/>
    </source>
</evidence>
<dbReference type="Proteomes" id="UP000007305">
    <property type="component" value="Chromosome 5"/>
</dbReference>
<evidence type="ECO:0000256" key="2">
    <source>
        <dbReference type="ARBA" id="ARBA00022737"/>
    </source>
</evidence>
<dbReference type="InParanoid" id="A0A804PAQ4"/>
<dbReference type="InterPro" id="IPR001680">
    <property type="entry name" value="WD40_rpt"/>
</dbReference>
<protein>
    <submittedName>
        <fullName evidence="4">Uncharacterized protein</fullName>
    </submittedName>
</protein>
<keyword evidence="5" id="KW-1185">Reference proteome</keyword>
<dbReference type="PANTHER" id="PTHR19856">
    <property type="entry name" value="WD-REPEATCONTAINING PROTEIN WDR1"/>
    <property type="match status" value="1"/>
</dbReference>
<dbReference type="Gramene" id="Zm00001eb221950_T001">
    <property type="protein sequence ID" value="Zm00001eb221950_P001"/>
    <property type="gene ID" value="Zm00001eb221950"/>
</dbReference>
<evidence type="ECO:0000313" key="5">
    <source>
        <dbReference type="Proteomes" id="UP000007305"/>
    </source>
</evidence>
<dbReference type="Gene3D" id="2.130.10.10">
    <property type="entry name" value="YVTN repeat-like/Quinoprotein amine dehydrogenase"/>
    <property type="match status" value="2"/>
</dbReference>
<sequence>MLVGCLWQYDHLVTVSLGGTFNVFSASNPDQEPVTFAGHLKTVSSLVFFPQSSPRTILSTSYDGVIMRWILGVGFGGRLMRKNNTQIKCFAAVEE</sequence>
<dbReference type="SUPFAM" id="SSF50978">
    <property type="entry name" value="WD40 repeat-like"/>
    <property type="match status" value="1"/>
</dbReference>
<reference evidence="4" key="3">
    <citation type="submission" date="2021-05" db="UniProtKB">
        <authorList>
            <consortium name="EnsemblPlants"/>
        </authorList>
    </citation>
    <scope>IDENTIFICATION</scope>
    <source>
        <strain evidence="4">cv. B73</strain>
    </source>
</reference>
<evidence type="ECO:0000256" key="3">
    <source>
        <dbReference type="PROSITE-ProRule" id="PRU00221"/>
    </source>
</evidence>
<dbReference type="EnsemblPlants" id="Zm00001eb221950_T001">
    <property type="protein sequence ID" value="Zm00001eb221950_P001"/>
    <property type="gene ID" value="Zm00001eb221950"/>
</dbReference>
<dbReference type="PANTHER" id="PTHR19856:SF0">
    <property type="entry name" value="WD REPEAT-CONTAINING PROTEIN 1"/>
    <property type="match status" value="1"/>
</dbReference>
<keyword evidence="1 3" id="KW-0853">WD repeat</keyword>
<evidence type="ECO:0000256" key="1">
    <source>
        <dbReference type="ARBA" id="ARBA00022574"/>
    </source>
</evidence>
<name>A0A804PAQ4_MAIZE</name>
<dbReference type="AlphaFoldDB" id="A0A804PAQ4"/>
<accession>A0A804PAQ4</accession>
<dbReference type="InterPro" id="IPR036322">
    <property type="entry name" value="WD40_repeat_dom_sf"/>
</dbReference>
<feature type="repeat" description="WD" evidence="3">
    <location>
        <begin position="36"/>
        <end position="69"/>
    </location>
</feature>
<reference evidence="4" key="2">
    <citation type="submission" date="2019-07" db="EMBL/GenBank/DDBJ databases">
        <authorList>
            <person name="Seetharam A."/>
            <person name="Woodhouse M."/>
            <person name="Cannon E."/>
        </authorList>
    </citation>
    <scope>NUCLEOTIDE SEQUENCE [LARGE SCALE GENOMIC DNA]</scope>
    <source>
        <strain evidence="4">cv. B73</strain>
    </source>
</reference>